<comment type="catalytic activity">
    <reaction evidence="4 5">
        <text>L-glutaminyl-[peptide chain release factor] + S-adenosyl-L-methionine = N(5)-methyl-L-glutaminyl-[peptide chain release factor] + S-adenosyl-L-homocysteine + H(+)</text>
        <dbReference type="Rhea" id="RHEA:42896"/>
        <dbReference type="Rhea" id="RHEA-COMP:10271"/>
        <dbReference type="Rhea" id="RHEA-COMP:10272"/>
        <dbReference type="ChEBI" id="CHEBI:15378"/>
        <dbReference type="ChEBI" id="CHEBI:30011"/>
        <dbReference type="ChEBI" id="CHEBI:57856"/>
        <dbReference type="ChEBI" id="CHEBI:59789"/>
        <dbReference type="ChEBI" id="CHEBI:61891"/>
        <dbReference type="EC" id="2.1.1.297"/>
    </reaction>
</comment>
<evidence type="ECO:0000256" key="4">
    <source>
        <dbReference type="ARBA" id="ARBA00048391"/>
    </source>
</evidence>
<gene>
    <name evidence="5" type="primary">prmC</name>
    <name evidence="8" type="ORF">SAMN06265182_1556</name>
</gene>
<dbReference type="Pfam" id="PF17827">
    <property type="entry name" value="PrmC_N"/>
    <property type="match status" value="1"/>
</dbReference>
<protein>
    <recommendedName>
        <fullName evidence="5">Release factor glutamine methyltransferase</fullName>
        <shortName evidence="5">RF MTase</shortName>
        <ecNumber evidence="5">2.1.1.297</ecNumber>
    </recommendedName>
    <alternativeName>
        <fullName evidence="5">N5-glutamine methyltransferase PrmC</fullName>
    </alternativeName>
    <alternativeName>
        <fullName evidence="5">Protein-(glutamine-N5) MTase PrmC</fullName>
    </alternativeName>
    <alternativeName>
        <fullName evidence="5">Protein-glutamine N-methyltransferase PrmC</fullName>
    </alternativeName>
</protein>
<feature type="binding site" evidence="5">
    <location>
        <position position="143"/>
    </location>
    <ligand>
        <name>S-adenosyl-L-methionine</name>
        <dbReference type="ChEBI" id="CHEBI:59789"/>
    </ligand>
</feature>
<dbReference type="GO" id="GO:0102559">
    <property type="term" value="F:peptide chain release factor N(5)-glutamine methyltransferase activity"/>
    <property type="evidence" value="ECO:0007669"/>
    <property type="project" value="UniProtKB-EC"/>
</dbReference>
<keyword evidence="2 5" id="KW-0808">Transferase</keyword>
<feature type="binding site" evidence="5">
    <location>
        <position position="187"/>
    </location>
    <ligand>
        <name>S-adenosyl-L-methionine</name>
        <dbReference type="ChEBI" id="CHEBI:59789"/>
    </ligand>
</feature>
<dbReference type="GO" id="GO:0003676">
    <property type="term" value="F:nucleic acid binding"/>
    <property type="evidence" value="ECO:0007669"/>
    <property type="project" value="InterPro"/>
</dbReference>
<dbReference type="EC" id="2.1.1.297" evidence="5"/>
<dbReference type="InterPro" id="IPR002052">
    <property type="entry name" value="DNA_methylase_N6_adenine_CS"/>
</dbReference>
<feature type="binding site" evidence="5">
    <location>
        <begin position="120"/>
        <end position="124"/>
    </location>
    <ligand>
        <name>S-adenosyl-L-methionine</name>
        <dbReference type="ChEBI" id="CHEBI:59789"/>
    </ligand>
</feature>
<evidence type="ECO:0000256" key="1">
    <source>
        <dbReference type="ARBA" id="ARBA00022603"/>
    </source>
</evidence>
<dbReference type="EMBL" id="OBEI01000007">
    <property type="protein sequence ID" value="SNZ09528.1"/>
    <property type="molecule type" value="Genomic_DNA"/>
</dbReference>
<comment type="function">
    <text evidence="5">Methylates the class 1 translation termination release factors RF1/PrfA and RF2/PrfB on the glutamine residue of the universally conserved GGQ motif.</text>
</comment>
<dbReference type="NCBIfam" id="TIGR00536">
    <property type="entry name" value="hemK_fam"/>
    <property type="match status" value="1"/>
</dbReference>
<dbReference type="InterPro" id="IPR007848">
    <property type="entry name" value="Small_mtfrase_dom"/>
</dbReference>
<evidence type="ECO:0000259" key="6">
    <source>
        <dbReference type="Pfam" id="PF05175"/>
    </source>
</evidence>
<dbReference type="PROSITE" id="PS00092">
    <property type="entry name" value="N6_MTASE"/>
    <property type="match status" value="1"/>
</dbReference>
<dbReference type="Gene3D" id="3.40.50.150">
    <property type="entry name" value="Vaccinia Virus protein VP39"/>
    <property type="match status" value="1"/>
</dbReference>
<dbReference type="CDD" id="cd02440">
    <property type="entry name" value="AdoMet_MTases"/>
    <property type="match status" value="1"/>
</dbReference>
<evidence type="ECO:0000259" key="7">
    <source>
        <dbReference type="Pfam" id="PF17827"/>
    </source>
</evidence>
<evidence type="ECO:0000313" key="9">
    <source>
        <dbReference type="Proteomes" id="UP000219036"/>
    </source>
</evidence>
<dbReference type="PANTHER" id="PTHR18895">
    <property type="entry name" value="HEMK METHYLTRANSFERASE"/>
    <property type="match status" value="1"/>
</dbReference>
<dbReference type="AlphaFoldDB" id="A0A285NJU2"/>
<dbReference type="InterPro" id="IPR040758">
    <property type="entry name" value="PrmC_N"/>
</dbReference>
<proteinExistence type="inferred from homology"/>
<accession>A0A285NJU2</accession>
<dbReference type="InterPro" id="IPR019874">
    <property type="entry name" value="RF_methyltr_PrmC"/>
</dbReference>
<evidence type="ECO:0000256" key="2">
    <source>
        <dbReference type="ARBA" id="ARBA00022679"/>
    </source>
</evidence>
<evidence type="ECO:0000256" key="5">
    <source>
        <dbReference type="HAMAP-Rule" id="MF_02126"/>
    </source>
</evidence>
<organism evidence="8 9">
    <name type="scientific">Persephonella hydrogeniphila</name>
    <dbReference type="NCBI Taxonomy" id="198703"/>
    <lineage>
        <taxon>Bacteria</taxon>
        <taxon>Pseudomonadati</taxon>
        <taxon>Aquificota</taxon>
        <taxon>Aquificia</taxon>
        <taxon>Aquificales</taxon>
        <taxon>Hydrogenothermaceae</taxon>
        <taxon>Persephonella</taxon>
    </lineage>
</organism>
<keyword evidence="3 5" id="KW-0949">S-adenosyl-L-methionine</keyword>
<name>A0A285NJU2_9AQUI</name>
<feature type="domain" description="Methyltransferase small" evidence="6">
    <location>
        <begin position="105"/>
        <end position="197"/>
    </location>
</feature>
<evidence type="ECO:0000313" key="8">
    <source>
        <dbReference type="EMBL" id="SNZ09528.1"/>
    </source>
</evidence>
<comment type="similarity">
    <text evidence="5">Belongs to the protein N5-glutamine methyltransferase family. PrmC subfamily.</text>
</comment>
<dbReference type="NCBIfam" id="TIGR03534">
    <property type="entry name" value="RF_mod_PrmC"/>
    <property type="match status" value="1"/>
</dbReference>
<dbReference type="InterPro" id="IPR004556">
    <property type="entry name" value="HemK-like"/>
</dbReference>
<feature type="binding site" evidence="5">
    <location>
        <begin position="187"/>
        <end position="190"/>
    </location>
    <ligand>
        <name>substrate</name>
    </ligand>
</feature>
<keyword evidence="9" id="KW-1185">Reference proteome</keyword>
<feature type="domain" description="Release factor glutamine methyltransferase N-terminal" evidence="7">
    <location>
        <begin position="6"/>
        <end position="75"/>
    </location>
</feature>
<dbReference type="Gene3D" id="1.10.8.10">
    <property type="entry name" value="DNA helicase RuvA subunit, C-terminal domain"/>
    <property type="match status" value="1"/>
</dbReference>
<dbReference type="Pfam" id="PF05175">
    <property type="entry name" value="MTS"/>
    <property type="match status" value="1"/>
</dbReference>
<dbReference type="InterPro" id="IPR029063">
    <property type="entry name" value="SAM-dependent_MTases_sf"/>
</dbReference>
<dbReference type="OrthoDB" id="9784805at2"/>
<evidence type="ECO:0000256" key="3">
    <source>
        <dbReference type="ARBA" id="ARBA00022691"/>
    </source>
</evidence>
<keyword evidence="1 5" id="KW-0489">Methyltransferase</keyword>
<reference evidence="9" key="1">
    <citation type="submission" date="2017-09" db="EMBL/GenBank/DDBJ databases">
        <authorList>
            <person name="Varghese N."/>
            <person name="Submissions S."/>
        </authorList>
    </citation>
    <scope>NUCLEOTIDE SEQUENCE [LARGE SCALE GENOMIC DNA]</scope>
    <source>
        <strain evidence="9">DSM 15103</strain>
    </source>
</reference>
<dbReference type="InterPro" id="IPR050320">
    <property type="entry name" value="N5-glutamine_MTase"/>
</dbReference>
<dbReference type="RefSeq" id="WP_097000717.1">
    <property type="nucleotide sequence ID" value="NZ_OBEI01000007.1"/>
</dbReference>
<sequence length="279" mass="32065">MKIKKALELGVKRLKEAGIKTPVTDTHLIMSKVLGVPRWKIIVEKDKEISPEKRKRFFSLIEKRAERYPLGYILGEKEFFNIKLKVEEGVLIPRPETEILVEEVLKRIPENEKRTGLEIGVGSGAISIALLKNRKKLIMYGVDISDKALQISALNAKINGVLDRFLLLKSNLFEKVPDIKFDFIVSNPPYISEEEYRELEEEVKKEPYEALVSGKEGTEFYEKIVKGGKKFLKEKGFFAFEIGWKQAQAVRYILENEGFKVSVIKDLQGHDRVIIGERQ</sequence>
<dbReference type="Proteomes" id="UP000219036">
    <property type="component" value="Unassembled WGS sequence"/>
</dbReference>
<dbReference type="HAMAP" id="MF_02126">
    <property type="entry name" value="RF_methyltr_PrmC"/>
    <property type="match status" value="1"/>
</dbReference>
<dbReference type="GO" id="GO:0032259">
    <property type="term" value="P:methylation"/>
    <property type="evidence" value="ECO:0007669"/>
    <property type="project" value="UniProtKB-KW"/>
</dbReference>
<comment type="caution">
    <text evidence="5">Lacks conserved residue(s) required for the propagation of feature annotation.</text>
</comment>
<dbReference type="SUPFAM" id="SSF53335">
    <property type="entry name" value="S-adenosyl-L-methionine-dependent methyltransferases"/>
    <property type="match status" value="1"/>
</dbReference>
<dbReference type="PANTHER" id="PTHR18895:SF74">
    <property type="entry name" value="MTRF1L RELEASE FACTOR GLUTAMINE METHYLTRANSFERASE"/>
    <property type="match status" value="1"/>
</dbReference>